<reference evidence="1 2" key="1">
    <citation type="submission" date="2018-09" db="EMBL/GenBank/DDBJ databases">
        <title>Comparative Genomic Analysis of Eight Novel Haloalkaliphilic Bacteriophages from Lake Elmenteita, Kenya.</title>
        <authorList>
            <person name="Akhwale J.K."/>
        </authorList>
    </citation>
    <scope>NUCLEOTIDE SEQUENCE [LARGE SCALE GENOMIC DNA]</scope>
</reference>
<evidence type="ECO:0000313" key="2">
    <source>
        <dbReference type="Proteomes" id="UP000274199"/>
    </source>
</evidence>
<evidence type="ECO:0000313" key="1">
    <source>
        <dbReference type="EMBL" id="AYP68206.1"/>
    </source>
</evidence>
<accession>A0A3G3BVW2</accession>
<sequence length="69" mass="7946">MLSGKVYRWKKYKDSPIIEVRMVIHVENGLVYFADGSCCTINTLNGDIKSGVCTEIREVYFNEVSKLRK</sequence>
<organism evidence="1 2">
    <name type="scientific">Bacillus phage vB_BcoS-136</name>
    <dbReference type="NCBI Taxonomy" id="2419619"/>
    <lineage>
        <taxon>Viruses</taxon>
        <taxon>Duplodnaviria</taxon>
        <taxon>Heunggongvirae</taxon>
        <taxon>Uroviricota</taxon>
        <taxon>Caudoviricetes</taxon>
        <taxon>Heleneionescovirinae</taxon>
        <taxon>Kenyattavirus</taxon>
        <taxon>Kenyattavirus kv136</taxon>
    </lineage>
</organism>
<dbReference type="EMBL" id="MH884508">
    <property type="protein sequence ID" value="AYP68206.1"/>
    <property type="molecule type" value="Genomic_DNA"/>
</dbReference>
<proteinExistence type="predicted"/>
<dbReference type="Proteomes" id="UP000274199">
    <property type="component" value="Segment"/>
</dbReference>
<gene>
    <name evidence="1" type="ORF">vBBcoS136_00074</name>
</gene>
<keyword evidence="2" id="KW-1185">Reference proteome</keyword>
<protein>
    <submittedName>
        <fullName evidence="1">Uncharacterized protein</fullName>
    </submittedName>
</protein>
<name>A0A3G3BVW2_9CAUD</name>